<evidence type="ECO:0000256" key="1">
    <source>
        <dbReference type="SAM" id="Coils"/>
    </source>
</evidence>
<dbReference type="RefSeq" id="WP_379852491.1">
    <property type="nucleotide sequence ID" value="NZ_JBHZPY010000012.1"/>
</dbReference>
<dbReference type="Pfam" id="PF04383">
    <property type="entry name" value="KilA-N"/>
    <property type="match status" value="1"/>
</dbReference>
<organism evidence="3 4">
    <name type="scientific">Flavobacterium zhoui</name>
    <dbReference type="NCBI Taxonomy" id="3230414"/>
    <lineage>
        <taxon>Bacteria</taxon>
        <taxon>Pseudomonadati</taxon>
        <taxon>Bacteroidota</taxon>
        <taxon>Flavobacteriia</taxon>
        <taxon>Flavobacteriales</taxon>
        <taxon>Flavobacteriaceae</taxon>
        <taxon>Flavobacterium</taxon>
    </lineage>
</organism>
<dbReference type="PROSITE" id="PS51301">
    <property type="entry name" value="KILA_N"/>
    <property type="match status" value="1"/>
</dbReference>
<evidence type="ECO:0000259" key="2">
    <source>
        <dbReference type="PROSITE" id="PS51301"/>
    </source>
</evidence>
<accession>A0ABW6I7D2</accession>
<sequence length="187" mass="21995">MKTLELYFQEQPIRFIVGKNDQVKVNGSDMAKIFNKKIQDFCDLKTTREFVKAYLESENVNPANSTLKRDDVIFNKPNFPVMLNNVLAIKAASWINSDLEIWIMKTIDDLKFEHYKAHLKAVSAHEEEKIQFEDLKNKAIKEQNELALLIIESHNRLDQFRNDSVSALKKKRRQVHNTLFTREEELK</sequence>
<proteinExistence type="predicted"/>
<reference evidence="3 4" key="1">
    <citation type="submission" date="2024-06" db="EMBL/GenBank/DDBJ databases">
        <title>Flavobacterium spp. isolated from glacier.</title>
        <authorList>
            <person name="Han D."/>
        </authorList>
    </citation>
    <scope>NUCLEOTIDE SEQUENCE [LARGE SCALE GENOMIC DNA]</scope>
    <source>
        <strain evidence="3 4">ZS1P70</strain>
    </source>
</reference>
<feature type="coiled-coil region" evidence="1">
    <location>
        <begin position="125"/>
        <end position="152"/>
    </location>
</feature>
<dbReference type="EMBL" id="JBHZPY010000012">
    <property type="protein sequence ID" value="MFE3872197.1"/>
    <property type="molecule type" value="Genomic_DNA"/>
</dbReference>
<evidence type="ECO:0000313" key="3">
    <source>
        <dbReference type="EMBL" id="MFE3872197.1"/>
    </source>
</evidence>
<dbReference type="InterPro" id="IPR018004">
    <property type="entry name" value="KilA/APSES_HTH"/>
</dbReference>
<keyword evidence="1" id="KW-0175">Coiled coil</keyword>
<dbReference type="Proteomes" id="UP001600107">
    <property type="component" value="Unassembled WGS sequence"/>
</dbReference>
<gene>
    <name evidence="3" type="ORF">ACFX5F_13290</name>
</gene>
<protein>
    <submittedName>
        <fullName evidence="3">KilA-N domain-containing protein</fullName>
    </submittedName>
</protein>
<feature type="domain" description="KilA-N" evidence="2">
    <location>
        <begin position="4"/>
        <end position="110"/>
    </location>
</feature>
<comment type="caution">
    <text evidence="3">The sequence shown here is derived from an EMBL/GenBank/DDBJ whole genome shotgun (WGS) entry which is preliminary data.</text>
</comment>
<keyword evidence="4" id="KW-1185">Reference proteome</keyword>
<name>A0ABW6I7D2_9FLAO</name>
<evidence type="ECO:0000313" key="4">
    <source>
        <dbReference type="Proteomes" id="UP001600107"/>
    </source>
</evidence>
<dbReference type="InterPro" id="IPR017880">
    <property type="entry name" value="KilA_N"/>
</dbReference>